<dbReference type="InterPro" id="IPR029063">
    <property type="entry name" value="SAM-dependent_MTases_sf"/>
</dbReference>
<dbReference type="AlphaFoldDB" id="A0AAP0N9P7"/>
<evidence type="ECO:0000313" key="5">
    <source>
        <dbReference type="EMBL" id="KAK9267109.1"/>
    </source>
</evidence>
<dbReference type="GO" id="GO:0008171">
    <property type="term" value="F:O-methyltransferase activity"/>
    <property type="evidence" value="ECO:0007669"/>
    <property type="project" value="InterPro"/>
</dbReference>
<sequence>MLKDTVLKPECKPFNKTHGLNLFELASKDPGLNRSFNEVLSSNSKVLFDKIVSVHPHIHALNFDLPHVIADAPKYPDVEHVAGDMFELLPNAQNILLKNVLHDWDDVHCMKLLRNCWKALPNNGKVIVVEFAIPQQQGNHTDSLDAIALDFFMLVYLPGGKERTTAEFDDLAKAAGFAETKFFPIAQGIYVMEFIKRSMD</sequence>
<protein>
    <recommendedName>
        <fullName evidence="4">O-methyltransferase C-terminal domain-containing protein</fullName>
    </recommendedName>
</protein>
<organism evidence="5 6">
    <name type="scientific">Liquidambar formosana</name>
    <name type="common">Formosan gum</name>
    <dbReference type="NCBI Taxonomy" id="63359"/>
    <lineage>
        <taxon>Eukaryota</taxon>
        <taxon>Viridiplantae</taxon>
        <taxon>Streptophyta</taxon>
        <taxon>Embryophyta</taxon>
        <taxon>Tracheophyta</taxon>
        <taxon>Spermatophyta</taxon>
        <taxon>Magnoliopsida</taxon>
        <taxon>eudicotyledons</taxon>
        <taxon>Gunneridae</taxon>
        <taxon>Pentapetalae</taxon>
        <taxon>Saxifragales</taxon>
        <taxon>Altingiaceae</taxon>
        <taxon>Liquidambar</taxon>
    </lineage>
</organism>
<dbReference type="PANTHER" id="PTHR11746">
    <property type="entry name" value="O-METHYLTRANSFERASE"/>
    <property type="match status" value="1"/>
</dbReference>
<proteinExistence type="predicted"/>
<keyword evidence="1" id="KW-0489">Methyltransferase</keyword>
<accession>A0AAP0N9P7</accession>
<comment type="caution">
    <text evidence="5">The sequence shown here is derived from an EMBL/GenBank/DDBJ whole genome shotgun (WGS) entry which is preliminary data.</text>
</comment>
<evidence type="ECO:0000256" key="3">
    <source>
        <dbReference type="ARBA" id="ARBA00022691"/>
    </source>
</evidence>
<keyword evidence="3" id="KW-0949">S-adenosyl-L-methionine</keyword>
<feature type="domain" description="O-methyltransferase C-terminal" evidence="4">
    <location>
        <begin position="49"/>
        <end position="178"/>
    </location>
</feature>
<dbReference type="PROSITE" id="PS51683">
    <property type="entry name" value="SAM_OMT_II"/>
    <property type="match status" value="1"/>
</dbReference>
<keyword evidence="6" id="KW-1185">Reference proteome</keyword>
<keyword evidence="2" id="KW-0808">Transferase</keyword>
<evidence type="ECO:0000313" key="6">
    <source>
        <dbReference type="Proteomes" id="UP001415857"/>
    </source>
</evidence>
<evidence type="ECO:0000256" key="1">
    <source>
        <dbReference type="ARBA" id="ARBA00022603"/>
    </source>
</evidence>
<gene>
    <name evidence="5" type="ORF">L1049_009528</name>
</gene>
<dbReference type="InterPro" id="IPR016461">
    <property type="entry name" value="COMT-like"/>
</dbReference>
<dbReference type="SUPFAM" id="SSF53335">
    <property type="entry name" value="S-adenosyl-L-methionine-dependent methyltransferases"/>
    <property type="match status" value="1"/>
</dbReference>
<dbReference type="Pfam" id="PF00891">
    <property type="entry name" value="Methyltransf_2"/>
    <property type="match status" value="1"/>
</dbReference>
<evidence type="ECO:0000259" key="4">
    <source>
        <dbReference type="Pfam" id="PF00891"/>
    </source>
</evidence>
<dbReference type="GO" id="GO:0032259">
    <property type="term" value="P:methylation"/>
    <property type="evidence" value="ECO:0007669"/>
    <property type="project" value="UniProtKB-KW"/>
</dbReference>
<dbReference type="Gene3D" id="3.40.50.150">
    <property type="entry name" value="Vaccinia Virus protein VP39"/>
    <property type="match status" value="2"/>
</dbReference>
<name>A0AAP0N9P7_LIQFO</name>
<evidence type="ECO:0000256" key="2">
    <source>
        <dbReference type="ARBA" id="ARBA00022679"/>
    </source>
</evidence>
<reference evidence="5 6" key="1">
    <citation type="journal article" date="2024" name="Plant J.">
        <title>Genome sequences and population genomics reveal climatic adaptation and genomic divergence between two closely related sweetgum species.</title>
        <authorList>
            <person name="Xu W.Q."/>
            <person name="Ren C.Q."/>
            <person name="Zhang X.Y."/>
            <person name="Comes H.P."/>
            <person name="Liu X.H."/>
            <person name="Li Y.G."/>
            <person name="Kettle C.J."/>
            <person name="Jalonen R."/>
            <person name="Gaisberger H."/>
            <person name="Ma Y.Z."/>
            <person name="Qiu Y.X."/>
        </authorList>
    </citation>
    <scope>NUCLEOTIDE SEQUENCE [LARGE SCALE GENOMIC DNA]</scope>
    <source>
        <strain evidence="5">Hangzhou</strain>
    </source>
</reference>
<dbReference type="EMBL" id="JBBPBK010000016">
    <property type="protein sequence ID" value="KAK9267109.1"/>
    <property type="molecule type" value="Genomic_DNA"/>
</dbReference>
<dbReference type="InterPro" id="IPR001077">
    <property type="entry name" value="COMT_C"/>
</dbReference>
<dbReference type="Proteomes" id="UP001415857">
    <property type="component" value="Unassembled WGS sequence"/>
</dbReference>